<organism evidence="2 3">
    <name type="scientific">Rhizodiscina lignyota</name>
    <dbReference type="NCBI Taxonomy" id="1504668"/>
    <lineage>
        <taxon>Eukaryota</taxon>
        <taxon>Fungi</taxon>
        <taxon>Dikarya</taxon>
        <taxon>Ascomycota</taxon>
        <taxon>Pezizomycotina</taxon>
        <taxon>Dothideomycetes</taxon>
        <taxon>Pleosporomycetidae</taxon>
        <taxon>Aulographales</taxon>
        <taxon>Rhizodiscinaceae</taxon>
        <taxon>Rhizodiscina</taxon>
    </lineage>
</organism>
<accession>A0A9P4IE40</accession>
<dbReference type="Gene3D" id="2.170.270.10">
    <property type="entry name" value="SET domain"/>
    <property type="match status" value="1"/>
</dbReference>
<dbReference type="CDD" id="cd20071">
    <property type="entry name" value="SET_SMYD"/>
    <property type="match status" value="1"/>
</dbReference>
<sequence length="327" mass="37197">MSNQNPNKVYRIDEDWRGKGRALVATSAIACGSVIIHEPHILSLKAPRGVDLKTFLEGNQVWYENVLADEVLNRLPAAERAAFLRLSFQEKPDHKMFWRMKTNCFGWEGQGNGGAWLIAYDEISAANHSCSPNAIVALDGETLLGRLRALKDIHEGEEIVIDYACMLNPHQQRQYLIDVYGFLCVCEICCHSGAVMDRLTVRDLHDTLKIDECQKLGGVHCIPRQGEEEGLMQKSGQYVTALQRLGIRDTRYACALLRKAQLQWIFFKRTYKDTSDDYHVFLEGQAAMQQAMRINENCVGTENNFLSMDDMRPSGDEKFFREISSRV</sequence>
<dbReference type="InterPro" id="IPR001214">
    <property type="entry name" value="SET_dom"/>
</dbReference>
<feature type="domain" description="SET" evidence="1">
    <location>
        <begin position="5"/>
        <end position="164"/>
    </location>
</feature>
<dbReference type="Proteomes" id="UP000799772">
    <property type="component" value="Unassembled WGS sequence"/>
</dbReference>
<dbReference type="SUPFAM" id="SSF82199">
    <property type="entry name" value="SET domain"/>
    <property type="match status" value="1"/>
</dbReference>
<dbReference type="InterPro" id="IPR053185">
    <property type="entry name" value="SET_domain_protein"/>
</dbReference>
<evidence type="ECO:0000313" key="3">
    <source>
        <dbReference type="Proteomes" id="UP000799772"/>
    </source>
</evidence>
<dbReference type="EMBL" id="ML978129">
    <property type="protein sequence ID" value="KAF2096556.1"/>
    <property type="molecule type" value="Genomic_DNA"/>
</dbReference>
<comment type="caution">
    <text evidence="2">The sequence shown here is derived from an EMBL/GenBank/DDBJ whole genome shotgun (WGS) entry which is preliminary data.</text>
</comment>
<dbReference type="PROSITE" id="PS50280">
    <property type="entry name" value="SET"/>
    <property type="match status" value="1"/>
</dbReference>
<evidence type="ECO:0000259" key="1">
    <source>
        <dbReference type="PROSITE" id="PS50280"/>
    </source>
</evidence>
<gene>
    <name evidence="2" type="ORF">NA57DRAFT_58464</name>
</gene>
<reference evidence="2" key="1">
    <citation type="journal article" date="2020" name="Stud. Mycol.">
        <title>101 Dothideomycetes genomes: a test case for predicting lifestyles and emergence of pathogens.</title>
        <authorList>
            <person name="Haridas S."/>
            <person name="Albert R."/>
            <person name="Binder M."/>
            <person name="Bloem J."/>
            <person name="Labutti K."/>
            <person name="Salamov A."/>
            <person name="Andreopoulos B."/>
            <person name="Baker S."/>
            <person name="Barry K."/>
            <person name="Bills G."/>
            <person name="Bluhm B."/>
            <person name="Cannon C."/>
            <person name="Castanera R."/>
            <person name="Culley D."/>
            <person name="Daum C."/>
            <person name="Ezra D."/>
            <person name="Gonzalez J."/>
            <person name="Henrissat B."/>
            <person name="Kuo A."/>
            <person name="Liang C."/>
            <person name="Lipzen A."/>
            <person name="Lutzoni F."/>
            <person name="Magnuson J."/>
            <person name="Mondo S."/>
            <person name="Nolan M."/>
            <person name="Ohm R."/>
            <person name="Pangilinan J."/>
            <person name="Park H.-J."/>
            <person name="Ramirez L."/>
            <person name="Alfaro M."/>
            <person name="Sun H."/>
            <person name="Tritt A."/>
            <person name="Yoshinaga Y."/>
            <person name="Zwiers L.-H."/>
            <person name="Turgeon B."/>
            <person name="Goodwin S."/>
            <person name="Spatafora J."/>
            <person name="Crous P."/>
            <person name="Grigoriev I."/>
        </authorList>
    </citation>
    <scope>NUCLEOTIDE SEQUENCE</scope>
    <source>
        <strain evidence="2">CBS 133067</strain>
    </source>
</reference>
<dbReference type="Pfam" id="PF00856">
    <property type="entry name" value="SET"/>
    <property type="match status" value="1"/>
</dbReference>
<dbReference type="PANTHER" id="PTHR47332">
    <property type="entry name" value="SET DOMAIN-CONTAINING PROTEIN 5"/>
    <property type="match status" value="1"/>
</dbReference>
<keyword evidence="3" id="KW-1185">Reference proteome</keyword>
<dbReference type="SMART" id="SM00317">
    <property type="entry name" value="SET"/>
    <property type="match status" value="1"/>
</dbReference>
<dbReference type="AlphaFoldDB" id="A0A9P4IE40"/>
<evidence type="ECO:0000313" key="2">
    <source>
        <dbReference type="EMBL" id="KAF2096556.1"/>
    </source>
</evidence>
<dbReference type="PANTHER" id="PTHR47332:SF6">
    <property type="entry name" value="SET DOMAIN-CONTAINING PROTEIN"/>
    <property type="match status" value="1"/>
</dbReference>
<protein>
    <submittedName>
        <fullName evidence="2">SET domain-containing protein</fullName>
    </submittedName>
</protein>
<dbReference type="InterPro" id="IPR046341">
    <property type="entry name" value="SET_dom_sf"/>
</dbReference>
<proteinExistence type="predicted"/>
<name>A0A9P4IE40_9PEZI</name>
<dbReference type="OrthoDB" id="265717at2759"/>